<dbReference type="EMBL" id="JACHXM010000001">
    <property type="protein sequence ID" value="MBB3139571.1"/>
    <property type="molecule type" value="Genomic_DNA"/>
</dbReference>
<evidence type="ECO:0000259" key="2">
    <source>
        <dbReference type="Pfam" id="PF07969"/>
    </source>
</evidence>
<dbReference type="SUPFAM" id="SSF51556">
    <property type="entry name" value="Metallo-dependent hydrolases"/>
    <property type="match status" value="1"/>
</dbReference>
<dbReference type="PANTHER" id="PTHR22642:SF2">
    <property type="entry name" value="PROTEIN LONG AFTER FAR-RED 3"/>
    <property type="match status" value="1"/>
</dbReference>
<dbReference type="GO" id="GO:0016810">
    <property type="term" value="F:hydrolase activity, acting on carbon-nitrogen (but not peptide) bonds"/>
    <property type="evidence" value="ECO:0007669"/>
    <property type="project" value="InterPro"/>
</dbReference>
<dbReference type="InterPro" id="IPR013108">
    <property type="entry name" value="Amidohydro_3"/>
</dbReference>
<dbReference type="InterPro" id="IPR033932">
    <property type="entry name" value="YtcJ-like"/>
</dbReference>
<sequence length="631" mass="67818">MPIKTSTPNRVLLAGALSTLSVGAVAEPSTPADTVLRDGSLYTVDAEHPIAEALAVRDGVIVYVGDEAGVEAYVGPDTRVIDLDGRMVIPGLQDAHIHGITAGRAQCDLDYRPLSVDEFTAHLEGCLADPAFGAQPDDWLTVEHWYVQFLKPRGTEIDKAVLDAIDTERPIIVHDVWGHAALANSRALALAGIDADTPDPQGGVIKHDDQGQPNGWLYDDAQFLVDEAMPERPPLDALEAARRGLAVLAEEGITSFQAQSESRDTVETFARLREAHGLTARAHFLIDSGARTGDDLAAFIDELDVIREAFERPEQLPLQVRAWRPGEQQGERLVAEPGVAVAGVGEVMADGILQAPTQTAALLEPYRVNAGSVAAPDWQPGDNRGEAYIDAETLGEMATRFAERGYQTQIHAIGDRAVRNTLDAFAMLREADATAPQASGYDRGGDSRPLMSHAELVDAADHERFAGLGVVPVMSYQWAKPAPDSTDAVKPYLGAERWAGYEPEGELAAAGAKIAYGSDYPVDPLDHWFALEAAVLREADWGPEFPAYAGDLNAEQQALSLEAAIRGITLNAAYAMHQDEVTGSLVVGKLADLLVLDRNLFEIPAEDISETQVLMTMVGGDVVHRAEAFQP</sequence>
<dbReference type="RefSeq" id="WP_183385975.1">
    <property type="nucleotide sequence ID" value="NZ_JACHXM010000001.1"/>
</dbReference>
<dbReference type="Proteomes" id="UP000525987">
    <property type="component" value="Unassembled WGS sequence"/>
</dbReference>
<dbReference type="Pfam" id="PF07969">
    <property type="entry name" value="Amidohydro_3"/>
    <property type="match status" value="1"/>
</dbReference>
<comment type="caution">
    <text evidence="3">The sequence shown here is derived from an EMBL/GenBank/DDBJ whole genome shotgun (WGS) entry which is preliminary data.</text>
</comment>
<accession>A0A7W5BUW5</accession>
<dbReference type="InterPro" id="IPR032466">
    <property type="entry name" value="Metal_Hydrolase"/>
</dbReference>
<dbReference type="Gene3D" id="3.20.20.140">
    <property type="entry name" value="Metal-dependent hydrolases"/>
    <property type="match status" value="1"/>
</dbReference>
<dbReference type="AlphaFoldDB" id="A0A7W5BUW5"/>
<keyword evidence="1" id="KW-0732">Signal</keyword>
<dbReference type="PANTHER" id="PTHR22642">
    <property type="entry name" value="IMIDAZOLONEPROPIONASE"/>
    <property type="match status" value="1"/>
</dbReference>
<keyword evidence="4" id="KW-1185">Reference proteome</keyword>
<dbReference type="CDD" id="cd01300">
    <property type="entry name" value="YtcJ_like"/>
    <property type="match status" value="1"/>
</dbReference>
<protein>
    <recommendedName>
        <fullName evidence="2">Amidohydrolase 3 domain-containing protein</fullName>
    </recommendedName>
</protein>
<organism evidence="3 4">
    <name type="scientific">Halomonas organivorans</name>
    <dbReference type="NCBI Taxonomy" id="257772"/>
    <lineage>
        <taxon>Bacteria</taxon>
        <taxon>Pseudomonadati</taxon>
        <taxon>Pseudomonadota</taxon>
        <taxon>Gammaproteobacteria</taxon>
        <taxon>Oceanospirillales</taxon>
        <taxon>Halomonadaceae</taxon>
        <taxon>Halomonas</taxon>
    </lineage>
</organism>
<gene>
    <name evidence="3" type="ORF">FHR96_000417</name>
</gene>
<dbReference type="Gene3D" id="2.30.40.10">
    <property type="entry name" value="Urease, subunit C, domain 1"/>
    <property type="match status" value="1"/>
</dbReference>
<feature type="domain" description="Amidohydrolase 3" evidence="2">
    <location>
        <begin position="79"/>
        <end position="624"/>
    </location>
</feature>
<evidence type="ECO:0000256" key="1">
    <source>
        <dbReference type="SAM" id="SignalP"/>
    </source>
</evidence>
<evidence type="ECO:0000313" key="3">
    <source>
        <dbReference type="EMBL" id="MBB3139571.1"/>
    </source>
</evidence>
<proteinExistence type="predicted"/>
<dbReference type="InterPro" id="IPR011059">
    <property type="entry name" value="Metal-dep_hydrolase_composite"/>
</dbReference>
<name>A0A7W5BUW5_9GAMM</name>
<feature type="signal peptide" evidence="1">
    <location>
        <begin position="1"/>
        <end position="26"/>
    </location>
</feature>
<dbReference type="SUPFAM" id="SSF51338">
    <property type="entry name" value="Composite domain of metallo-dependent hydrolases"/>
    <property type="match status" value="1"/>
</dbReference>
<reference evidence="3 4" key="1">
    <citation type="submission" date="2020-08" db="EMBL/GenBank/DDBJ databases">
        <title>Genomic Encyclopedia of Type Strains, Phase III (KMG-III): the genomes of soil and plant-associated and newly described type strains.</title>
        <authorList>
            <person name="Whitman W."/>
        </authorList>
    </citation>
    <scope>NUCLEOTIDE SEQUENCE [LARGE SCALE GENOMIC DNA]</scope>
    <source>
        <strain evidence="3 4">CECT 5995</strain>
    </source>
</reference>
<feature type="chain" id="PRO_5030893156" description="Amidohydrolase 3 domain-containing protein" evidence="1">
    <location>
        <begin position="27"/>
        <end position="631"/>
    </location>
</feature>
<dbReference type="Gene3D" id="3.10.310.70">
    <property type="match status" value="1"/>
</dbReference>
<evidence type="ECO:0000313" key="4">
    <source>
        <dbReference type="Proteomes" id="UP000525987"/>
    </source>
</evidence>